<evidence type="ECO:0000313" key="5">
    <source>
        <dbReference type="Proteomes" id="UP000006437"/>
    </source>
</evidence>
<protein>
    <recommendedName>
        <fullName evidence="3">DUF4234 domain-containing protein</fullName>
    </recommendedName>
</protein>
<name>G9X0R4_9FIRM</name>
<dbReference type="InterPro" id="IPR025328">
    <property type="entry name" value="DUF4234"/>
</dbReference>
<accession>G9X0R4</accession>
<keyword evidence="2" id="KW-0812">Transmembrane</keyword>
<dbReference type="Proteomes" id="UP000006437">
    <property type="component" value="Unassembled WGS sequence"/>
</dbReference>
<feature type="compositionally biased region" description="Low complexity" evidence="1">
    <location>
        <begin position="1"/>
        <end position="16"/>
    </location>
</feature>
<proteinExistence type="predicted"/>
<dbReference type="EMBL" id="AFZE01000016">
    <property type="protein sequence ID" value="EHL15067.1"/>
    <property type="molecule type" value="Genomic_DNA"/>
</dbReference>
<evidence type="ECO:0000256" key="1">
    <source>
        <dbReference type="SAM" id="MobiDB-lite"/>
    </source>
</evidence>
<reference evidence="4 5" key="1">
    <citation type="submission" date="2011-08" db="EMBL/GenBank/DDBJ databases">
        <title>The Genome Sequence of Eubacteriaceae bacterium ACC19a.</title>
        <authorList>
            <consortium name="The Broad Institute Genome Sequencing Platform"/>
            <person name="Earl A."/>
            <person name="Ward D."/>
            <person name="Feldgarden M."/>
            <person name="Gevers D."/>
            <person name="Sizova M."/>
            <person name="Hazen A."/>
            <person name="Epstein S."/>
            <person name="Young S.K."/>
            <person name="Zeng Q."/>
            <person name="Gargeya S."/>
            <person name="Fitzgerald M."/>
            <person name="Haas B."/>
            <person name="Abouelleil A."/>
            <person name="Alvarado L."/>
            <person name="Arachchi H.M."/>
            <person name="Berlin A."/>
            <person name="Brown A."/>
            <person name="Chapman S.B."/>
            <person name="Chen Z."/>
            <person name="Dunbar C."/>
            <person name="Freedman E."/>
            <person name="Gearin G."/>
            <person name="Gellesch M."/>
            <person name="Goldberg J."/>
            <person name="Griggs A."/>
            <person name="Gujja S."/>
            <person name="Heiman D."/>
            <person name="Howarth C."/>
            <person name="Larson L."/>
            <person name="Lui A."/>
            <person name="MacDonald P.J.P."/>
            <person name="Montmayeur A."/>
            <person name="Murphy C."/>
            <person name="Neiman D."/>
            <person name="Pearson M."/>
            <person name="Priest M."/>
            <person name="Roberts A."/>
            <person name="Saif S."/>
            <person name="Shea T."/>
            <person name="Shenoy N."/>
            <person name="Sisk P."/>
            <person name="Stolte C."/>
            <person name="Sykes S."/>
            <person name="Wortman J."/>
            <person name="Nusbaum C."/>
            <person name="Birren B."/>
        </authorList>
    </citation>
    <scope>NUCLEOTIDE SEQUENCE [LARGE SCALE GENOMIC DNA]</scope>
    <source>
        <strain evidence="4 5">ACC19a</strain>
    </source>
</reference>
<keyword evidence="2" id="KW-0472">Membrane</keyword>
<evidence type="ECO:0000256" key="2">
    <source>
        <dbReference type="SAM" id="Phobius"/>
    </source>
</evidence>
<feature type="region of interest" description="Disordered" evidence="1">
    <location>
        <begin position="1"/>
        <end position="32"/>
    </location>
</feature>
<feature type="transmembrane region" description="Helical" evidence="2">
    <location>
        <begin position="110"/>
        <end position="129"/>
    </location>
</feature>
<dbReference type="BioCyc" id="EBAC796937-HMP:GMGH-2008-MONOMER"/>
<evidence type="ECO:0000259" key="3">
    <source>
        <dbReference type="Pfam" id="PF14018"/>
    </source>
</evidence>
<comment type="caution">
    <text evidence="4">The sequence shown here is derived from an EMBL/GenBank/DDBJ whole genome shotgun (WGS) entry which is preliminary data.</text>
</comment>
<sequence>MEDNNNFNQVNSNSHNEVNTPNNNSGNIANMQNMTSRNNTAQLNYNNQMNNNFNQSEYRPILRTDRNFWKIILLSLITFNIYGLVQIANIADEADKVCSKYDHKNTINGYLTYLLLGPITLGIFVLIWTNNLYMDNNFSE</sequence>
<keyword evidence="2" id="KW-1133">Transmembrane helix</keyword>
<organism evidence="4 5">
    <name type="scientific">Peptoanaerobacter stomatis</name>
    <dbReference type="NCBI Taxonomy" id="796937"/>
    <lineage>
        <taxon>Bacteria</taxon>
        <taxon>Bacillati</taxon>
        <taxon>Bacillota</taxon>
        <taxon>Clostridia</taxon>
        <taxon>Peptostreptococcales</taxon>
        <taxon>Filifactoraceae</taxon>
        <taxon>Peptoanaerobacter</taxon>
    </lineage>
</organism>
<feature type="compositionally biased region" description="Polar residues" evidence="1">
    <location>
        <begin position="17"/>
        <end position="32"/>
    </location>
</feature>
<feature type="transmembrane region" description="Helical" evidence="2">
    <location>
        <begin position="68"/>
        <end position="90"/>
    </location>
</feature>
<dbReference type="RefSeq" id="WP_009526216.1">
    <property type="nucleotide sequence ID" value="NZ_JH414564.1"/>
</dbReference>
<dbReference type="Pfam" id="PF14018">
    <property type="entry name" value="DUF4234"/>
    <property type="match status" value="1"/>
</dbReference>
<dbReference type="HOGENOM" id="CLU_1833302_0_0_9"/>
<gene>
    <name evidence="4" type="ORF">HMPREF9629_02000</name>
</gene>
<evidence type="ECO:0000313" key="4">
    <source>
        <dbReference type="EMBL" id="EHL15067.1"/>
    </source>
</evidence>
<dbReference type="AlphaFoldDB" id="G9X0R4"/>
<feature type="domain" description="DUF4234" evidence="3">
    <location>
        <begin position="66"/>
        <end position="130"/>
    </location>
</feature>